<dbReference type="AlphaFoldDB" id="A0A1G2HG17"/>
<gene>
    <name evidence="1" type="ORF">A3F94_00575</name>
</gene>
<reference evidence="1 2" key="1">
    <citation type="journal article" date="2016" name="Nat. Commun.">
        <title>Thousands of microbial genomes shed light on interconnected biogeochemical processes in an aquifer system.</title>
        <authorList>
            <person name="Anantharaman K."/>
            <person name="Brown C.T."/>
            <person name="Hug L.A."/>
            <person name="Sharon I."/>
            <person name="Castelle C.J."/>
            <person name="Probst A.J."/>
            <person name="Thomas B.C."/>
            <person name="Singh A."/>
            <person name="Wilkins M.J."/>
            <person name="Karaoz U."/>
            <person name="Brodie E.L."/>
            <person name="Williams K.H."/>
            <person name="Hubbard S.S."/>
            <person name="Banfield J.F."/>
        </authorList>
    </citation>
    <scope>NUCLEOTIDE SEQUENCE [LARGE SCALE GENOMIC DNA]</scope>
</reference>
<dbReference type="Proteomes" id="UP000176770">
    <property type="component" value="Unassembled WGS sequence"/>
</dbReference>
<dbReference type="STRING" id="1802165.A3F94_00575"/>
<proteinExistence type="predicted"/>
<accession>A0A1G2HG17</accession>
<organism evidence="1 2">
    <name type="scientific">Candidatus Spechtbacteria bacterium RIFCSPLOWO2_12_FULL_38_22</name>
    <dbReference type="NCBI Taxonomy" id="1802165"/>
    <lineage>
        <taxon>Bacteria</taxon>
        <taxon>Candidatus Spechtiibacteriota</taxon>
    </lineage>
</organism>
<comment type="caution">
    <text evidence="1">The sequence shown here is derived from an EMBL/GenBank/DDBJ whole genome shotgun (WGS) entry which is preliminary data.</text>
</comment>
<protein>
    <submittedName>
        <fullName evidence="1">Uncharacterized protein</fullName>
    </submittedName>
</protein>
<name>A0A1G2HG17_9BACT</name>
<evidence type="ECO:0000313" key="1">
    <source>
        <dbReference type="EMBL" id="OGZ61434.1"/>
    </source>
</evidence>
<sequence>MLKNILTSAVAVLIVGVTTLIITTGRLNLFKNSTEEVLDNIDGTPGVVVNLSQIESLFNENKNIASNVLGEISFSNDKLLKYTNENEALLKKALKYPNDNDREILIGIIKDYDSVLEKTFGALDESSHQQLAYTIGLTNSHILTWAPYFYYLHSQSKAILSPTIKDLKEKNQELSEKLFGLDSSLSSKLAVQRFKLIFEDIARSGRRRNSDFVRFSYADYTQYKTFFDALAQKNLDFRLEFAKGGYILFDSFYNMHRDVDPTHNEEVRGWLNAARLELIKKHQESLLELGSKNKEEAKMVRDSIIKILNEQLELRKDEHIEVRTFIQRDLSSYIKVAL</sequence>
<evidence type="ECO:0000313" key="2">
    <source>
        <dbReference type="Proteomes" id="UP000176770"/>
    </source>
</evidence>
<dbReference type="EMBL" id="MHOK01000023">
    <property type="protein sequence ID" value="OGZ61434.1"/>
    <property type="molecule type" value="Genomic_DNA"/>
</dbReference>